<name>A0A072V7G5_MEDTR</name>
<sequence length="69" mass="8093">MKKYKQGKKENSGMSILCCCSWSFQSDTTIQFTFNQIRKSVNSTRRHKPEKFFQVIREQAVQAIPLFST</sequence>
<evidence type="ECO:0000313" key="1">
    <source>
        <dbReference type="EMBL" id="KEH37283.1"/>
    </source>
</evidence>
<reference evidence="2" key="3">
    <citation type="submission" date="2015-04" db="UniProtKB">
        <authorList>
            <consortium name="EnsemblPlants"/>
        </authorList>
    </citation>
    <scope>IDENTIFICATION</scope>
    <source>
        <strain evidence="2">cv. Jemalong A17</strain>
    </source>
</reference>
<dbReference type="AlphaFoldDB" id="A0A072V7G5"/>
<evidence type="ECO:0000313" key="3">
    <source>
        <dbReference type="Proteomes" id="UP000002051"/>
    </source>
</evidence>
<protein>
    <submittedName>
        <fullName evidence="1 2">Uncharacterized protein</fullName>
    </submittedName>
</protein>
<keyword evidence="3" id="KW-1185">Reference proteome</keyword>
<organism evidence="1 3">
    <name type="scientific">Medicago truncatula</name>
    <name type="common">Barrel medic</name>
    <name type="synonym">Medicago tribuloides</name>
    <dbReference type="NCBI Taxonomy" id="3880"/>
    <lineage>
        <taxon>Eukaryota</taxon>
        <taxon>Viridiplantae</taxon>
        <taxon>Streptophyta</taxon>
        <taxon>Embryophyta</taxon>
        <taxon>Tracheophyta</taxon>
        <taxon>Spermatophyta</taxon>
        <taxon>Magnoliopsida</taxon>
        <taxon>eudicotyledons</taxon>
        <taxon>Gunneridae</taxon>
        <taxon>Pentapetalae</taxon>
        <taxon>rosids</taxon>
        <taxon>fabids</taxon>
        <taxon>Fabales</taxon>
        <taxon>Fabaceae</taxon>
        <taxon>Papilionoideae</taxon>
        <taxon>50 kb inversion clade</taxon>
        <taxon>NPAAA clade</taxon>
        <taxon>Hologalegina</taxon>
        <taxon>IRL clade</taxon>
        <taxon>Trifolieae</taxon>
        <taxon>Medicago</taxon>
    </lineage>
</organism>
<dbReference type="Proteomes" id="UP000002051">
    <property type="component" value="Chromosome 2"/>
</dbReference>
<reference evidence="1 3" key="1">
    <citation type="journal article" date="2011" name="Nature">
        <title>The Medicago genome provides insight into the evolution of rhizobial symbioses.</title>
        <authorList>
            <person name="Young N.D."/>
            <person name="Debelle F."/>
            <person name="Oldroyd G.E."/>
            <person name="Geurts R."/>
            <person name="Cannon S.B."/>
            <person name="Udvardi M.K."/>
            <person name="Benedito V.A."/>
            <person name="Mayer K.F."/>
            <person name="Gouzy J."/>
            <person name="Schoof H."/>
            <person name="Van de Peer Y."/>
            <person name="Proost S."/>
            <person name="Cook D.R."/>
            <person name="Meyers B.C."/>
            <person name="Spannagl M."/>
            <person name="Cheung F."/>
            <person name="De Mita S."/>
            <person name="Krishnakumar V."/>
            <person name="Gundlach H."/>
            <person name="Zhou S."/>
            <person name="Mudge J."/>
            <person name="Bharti A.K."/>
            <person name="Murray J.D."/>
            <person name="Naoumkina M.A."/>
            <person name="Rosen B."/>
            <person name="Silverstein K.A."/>
            <person name="Tang H."/>
            <person name="Rombauts S."/>
            <person name="Zhao P.X."/>
            <person name="Zhou P."/>
            <person name="Barbe V."/>
            <person name="Bardou P."/>
            <person name="Bechner M."/>
            <person name="Bellec A."/>
            <person name="Berger A."/>
            <person name="Berges H."/>
            <person name="Bidwell S."/>
            <person name="Bisseling T."/>
            <person name="Choisne N."/>
            <person name="Couloux A."/>
            <person name="Denny R."/>
            <person name="Deshpande S."/>
            <person name="Dai X."/>
            <person name="Doyle J.J."/>
            <person name="Dudez A.M."/>
            <person name="Farmer A.D."/>
            <person name="Fouteau S."/>
            <person name="Franken C."/>
            <person name="Gibelin C."/>
            <person name="Gish J."/>
            <person name="Goldstein S."/>
            <person name="Gonzalez A.J."/>
            <person name="Green P.J."/>
            <person name="Hallab A."/>
            <person name="Hartog M."/>
            <person name="Hua A."/>
            <person name="Humphray S.J."/>
            <person name="Jeong D.H."/>
            <person name="Jing Y."/>
            <person name="Jocker A."/>
            <person name="Kenton S.M."/>
            <person name="Kim D.J."/>
            <person name="Klee K."/>
            <person name="Lai H."/>
            <person name="Lang C."/>
            <person name="Lin S."/>
            <person name="Macmil S.L."/>
            <person name="Magdelenat G."/>
            <person name="Matthews L."/>
            <person name="McCorrison J."/>
            <person name="Monaghan E.L."/>
            <person name="Mun J.H."/>
            <person name="Najar F.Z."/>
            <person name="Nicholson C."/>
            <person name="Noirot C."/>
            <person name="O'Bleness M."/>
            <person name="Paule C.R."/>
            <person name="Poulain J."/>
            <person name="Prion F."/>
            <person name="Qin B."/>
            <person name="Qu C."/>
            <person name="Retzel E.F."/>
            <person name="Riddle C."/>
            <person name="Sallet E."/>
            <person name="Samain S."/>
            <person name="Samson N."/>
            <person name="Sanders I."/>
            <person name="Saurat O."/>
            <person name="Scarpelli C."/>
            <person name="Schiex T."/>
            <person name="Segurens B."/>
            <person name="Severin A.J."/>
            <person name="Sherrier D.J."/>
            <person name="Shi R."/>
            <person name="Sims S."/>
            <person name="Singer S.R."/>
            <person name="Sinharoy S."/>
            <person name="Sterck L."/>
            <person name="Viollet A."/>
            <person name="Wang B.B."/>
            <person name="Wang K."/>
            <person name="Wang M."/>
            <person name="Wang X."/>
            <person name="Warfsmann J."/>
            <person name="Weissenbach J."/>
            <person name="White D.D."/>
            <person name="White J.D."/>
            <person name="Wiley G.B."/>
            <person name="Wincker P."/>
            <person name="Xing Y."/>
            <person name="Yang L."/>
            <person name="Yao Z."/>
            <person name="Ying F."/>
            <person name="Zhai J."/>
            <person name="Zhou L."/>
            <person name="Zuber A."/>
            <person name="Denarie J."/>
            <person name="Dixon R.A."/>
            <person name="May G.D."/>
            <person name="Schwartz D.C."/>
            <person name="Rogers J."/>
            <person name="Quetier F."/>
            <person name="Town C.D."/>
            <person name="Roe B.A."/>
        </authorList>
    </citation>
    <scope>NUCLEOTIDE SEQUENCE [LARGE SCALE GENOMIC DNA]</scope>
    <source>
        <strain evidence="1">A17</strain>
        <strain evidence="2 3">cv. Jemalong A17</strain>
    </source>
</reference>
<evidence type="ECO:0000313" key="2">
    <source>
        <dbReference type="EnsemblPlants" id="KEH37283"/>
    </source>
</evidence>
<proteinExistence type="predicted"/>
<dbReference type="EMBL" id="CM001218">
    <property type="protein sequence ID" value="KEH37283.1"/>
    <property type="molecule type" value="Genomic_DNA"/>
</dbReference>
<dbReference type="HOGENOM" id="CLU_2779623_0_0_1"/>
<reference evidence="1 3" key="2">
    <citation type="journal article" date="2014" name="BMC Genomics">
        <title>An improved genome release (version Mt4.0) for the model legume Medicago truncatula.</title>
        <authorList>
            <person name="Tang H."/>
            <person name="Krishnakumar V."/>
            <person name="Bidwell S."/>
            <person name="Rosen B."/>
            <person name="Chan A."/>
            <person name="Zhou S."/>
            <person name="Gentzbittel L."/>
            <person name="Childs K.L."/>
            <person name="Yandell M."/>
            <person name="Gundlach H."/>
            <person name="Mayer K.F."/>
            <person name="Schwartz D.C."/>
            <person name="Town C.D."/>
        </authorList>
    </citation>
    <scope>GENOME REANNOTATION</scope>
    <source>
        <strain evidence="1">A17</strain>
        <strain evidence="2 3">cv. Jemalong A17</strain>
    </source>
</reference>
<dbReference type="EnsemblPlants" id="KEH37283">
    <property type="protein sequence ID" value="KEH37283"/>
    <property type="gene ID" value="MTR_2g437050"/>
</dbReference>
<gene>
    <name evidence="1" type="ordered locus">MTR_2g437050</name>
</gene>
<accession>A0A072V7G5</accession>